<dbReference type="Proteomes" id="UP000234681">
    <property type="component" value="Chromosome 9"/>
</dbReference>
<sequence length="62" mass="6919">MRKESGREVKGEDGKIESVCICSLSLTNVRAKLRSSPDLKGKVFWLRKLKSHPCFLGALLCV</sequence>
<dbReference type="AlphaFoldDB" id="A6IPE5"/>
<organism evidence="1 2">
    <name type="scientific">Rattus norvegicus</name>
    <name type="common">Rat</name>
    <dbReference type="NCBI Taxonomy" id="10116"/>
    <lineage>
        <taxon>Eukaryota</taxon>
        <taxon>Metazoa</taxon>
        <taxon>Chordata</taxon>
        <taxon>Craniata</taxon>
        <taxon>Vertebrata</taxon>
        <taxon>Euteleostomi</taxon>
        <taxon>Mammalia</taxon>
        <taxon>Eutheria</taxon>
        <taxon>Euarchontoglires</taxon>
        <taxon>Glires</taxon>
        <taxon>Rodentia</taxon>
        <taxon>Myomorpha</taxon>
        <taxon>Muroidea</taxon>
        <taxon>Muridae</taxon>
        <taxon>Murinae</taxon>
        <taxon>Rattus</taxon>
    </lineage>
</organism>
<accession>A6IPE5</accession>
<protein>
    <submittedName>
        <fullName evidence="1">RCG22329</fullName>
    </submittedName>
</protein>
<evidence type="ECO:0000313" key="2">
    <source>
        <dbReference type="Proteomes" id="UP000234681"/>
    </source>
</evidence>
<evidence type="ECO:0000313" key="1">
    <source>
        <dbReference type="EMBL" id="EDL98915.1"/>
    </source>
</evidence>
<name>A6IPE5_RAT</name>
<gene>
    <name evidence="1" type="ORF">rCG_22329</name>
</gene>
<proteinExistence type="predicted"/>
<dbReference type="EMBL" id="CH473965">
    <property type="protein sequence ID" value="EDL98915.1"/>
    <property type="molecule type" value="Genomic_DNA"/>
</dbReference>
<reference evidence="1 2" key="1">
    <citation type="submission" date="2005-09" db="EMBL/GenBank/DDBJ databases">
        <authorList>
            <person name="Mural R.J."/>
            <person name="Li P.W."/>
            <person name="Adams M.D."/>
            <person name="Amanatides P.G."/>
            <person name="Baden-Tillson H."/>
            <person name="Barnstead M."/>
            <person name="Chin S.H."/>
            <person name="Dew I."/>
            <person name="Evans C.A."/>
            <person name="Ferriera S."/>
            <person name="Flanigan M."/>
            <person name="Fosler C."/>
            <person name="Glodek A."/>
            <person name="Gu Z."/>
            <person name="Holt R.A."/>
            <person name="Jennings D."/>
            <person name="Kraft C.L."/>
            <person name="Lu F."/>
            <person name="Nguyen T."/>
            <person name="Nusskern D.R."/>
            <person name="Pfannkoch C.M."/>
            <person name="Sitter C."/>
            <person name="Sutton G.G."/>
            <person name="Venter J.C."/>
            <person name="Wang Z."/>
            <person name="Woodage T."/>
            <person name="Zheng X.H."/>
            <person name="Zhong F."/>
        </authorList>
    </citation>
    <scope>NUCLEOTIDE SEQUENCE [LARGE SCALE GENOMIC DNA]</scope>
    <source>
        <strain>BN</strain>
        <strain evidence="2">Sprague-Dawley</strain>
    </source>
</reference>